<dbReference type="InterPro" id="IPR036179">
    <property type="entry name" value="Ig-like_dom_sf"/>
</dbReference>
<dbReference type="EMBL" id="JADWDJ010000003">
    <property type="protein sequence ID" value="KAG5283799.1"/>
    <property type="molecule type" value="Genomic_DNA"/>
</dbReference>
<feature type="signal peptide" evidence="1">
    <location>
        <begin position="1"/>
        <end position="18"/>
    </location>
</feature>
<organism evidence="2 3">
    <name type="scientific">Alosa alosa</name>
    <name type="common">allis shad</name>
    <dbReference type="NCBI Taxonomy" id="278164"/>
    <lineage>
        <taxon>Eukaryota</taxon>
        <taxon>Metazoa</taxon>
        <taxon>Chordata</taxon>
        <taxon>Craniata</taxon>
        <taxon>Vertebrata</taxon>
        <taxon>Euteleostomi</taxon>
        <taxon>Actinopterygii</taxon>
        <taxon>Neopterygii</taxon>
        <taxon>Teleostei</taxon>
        <taxon>Clupei</taxon>
        <taxon>Clupeiformes</taxon>
        <taxon>Clupeoidei</taxon>
        <taxon>Clupeidae</taxon>
        <taxon>Alosa</taxon>
    </lineage>
</organism>
<sequence length="155" mass="17428">MFFMGGLWVTLYLTVSLSQPIISIRAPEGELVLGPLGPEVPWGQSFSIVCTTEPQEYQGGSFHLTSDGSAEIWTELAVNHSASFYFPKAEFILAGNYSCIYEVTLATLLLLNKKKAKYVVNEEHWPMSSFEVPQSSYHMKTKKIPNPMDEEHVLH</sequence>
<reference evidence="2" key="1">
    <citation type="submission" date="2020-10" db="EMBL/GenBank/DDBJ databases">
        <title>Chromosome-scale genome assembly of the Allis shad, Alosa alosa.</title>
        <authorList>
            <person name="Margot Z."/>
            <person name="Christophe K."/>
            <person name="Cabau C."/>
            <person name="Louis A."/>
            <person name="Berthelot C."/>
            <person name="Parey E."/>
            <person name="Roest Crollius H."/>
            <person name="Montfort J."/>
            <person name="Robinson-Rechavi M."/>
            <person name="Bucao C."/>
            <person name="Bouchez O."/>
            <person name="Gislard M."/>
            <person name="Lluch J."/>
            <person name="Milhes M."/>
            <person name="Lampietro C."/>
            <person name="Lopez Roques C."/>
            <person name="Donnadieu C."/>
            <person name="Braasch I."/>
            <person name="Desvignes T."/>
            <person name="Postlethwait J."/>
            <person name="Bobe J."/>
            <person name="Guiguen Y."/>
        </authorList>
    </citation>
    <scope>NUCLEOTIDE SEQUENCE</scope>
    <source>
        <strain evidence="2">M-15738</strain>
        <tissue evidence="2">Blood</tissue>
    </source>
</reference>
<dbReference type="InterPro" id="IPR013783">
    <property type="entry name" value="Ig-like_fold"/>
</dbReference>
<dbReference type="AlphaFoldDB" id="A0AAV6H9N1"/>
<evidence type="ECO:0008006" key="4">
    <source>
        <dbReference type="Google" id="ProtNLM"/>
    </source>
</evidence>
<dbReference type="Proteomes" id="UP000823561">
    <property type="component" value="Chromosome 3"/>
</dbReference>
<name>A0AAV6H9N1_9TELE</name>
<dbReference type="SUPFAM" id="SSF48726">
    <property type="entry name" value="Immunoglobulin"/>
    <property type="match status" value="1"/>
</dbReference>
<evidence type="ECO:0000313" key="3">
    <source>
        <dbReference type="Proteomes" id="UP000823561"/>
    </source>
</evidence>
<comment type="caution">
    <text evidence="2">The sequence shown here is derived from an EMBL/GenBank/DDBJ whole genome shotgun (WGS) entry which is preliminary data.</text>
</comment>
<feature type="chain" id="PRO_5043876722" description="Ig-like domain-containing protein" evidence="1">
    <location>
        <begin position="19"/>
        <end position="155"/>
    </location>
</feature>
<protein>
    <recommendedName>
        <fullName evidence="4">Ig-like domain-containing protein</fullName>
    </recommendedName>
</protein>
<keyword evidence="1" id="KW-0732">Signal</keyword>
<dbReference type="Gene3D" id="2.60.40.10">
    <property type="entry name" value="Immunoglobulins"/>
    <property type="match status" value="1"/>
</dbReference>
<gene>
    <name evidence="2" type="ORF">AALO_G00046290</name>
</gene>
<proteinExistence type="predicted"/>
<evidence type="ECO:0000256" key="1">
    <source>
        <dbReference type="SAM" id="SignalP"/>
    </source>
</evidence>
<keyword evidence="3" id="KW-1185">Reference proteome</keyword>
<evidence type="ECO:0000313" key="2">
    <source>
        <dbReference type="EMBL" id="KAG5283799.1"/>
    </source>
</evidence>
<accession>A0AAV6H9N1</accession>